<dbReference type="PANTHER" id="PTHR42873">
    <property type="entry name" value="RIBOSOMAL RNA LARGE SUBUNIT METHYLTRANSFERASE"/>
    <property type="match status" value="1"/>
</dbReference>
<dbReference type="SUPFAM" id="SSF53335">
    <property type="entry name" value="S-adenosyl-L-methionine-dependent methyltransferases"/>
    <property type="match status" value="1"/>
</dbReference>
<evidence type="ECO:0000313" key="10">
    <source>
        <dbReference type="EMBL" id="REH39985.1"/>
    </source>
</evidence>
<comment type="subcellular location">
    <subcellularLocation>
        <location evidence="1">Cytoplasm</location>
    </subcellularLocation>
</comment>
<feature type="domain" description="S-adenosylmethionine-dependent methyltransferase" evidence="8">
    <location>
        <begin position="170"/>
        <end position="350"/>
    </location>
</feature>
<dbReference type="Gene3D" id="3.30.750.80">
    <property type="entry name" value="RNA methyltransferase domain (HRMD) like"/>
    <property type="match status" value="1"/>
</dbReference>
<dbReference type="GO" id="GO:0006364">
    <property type="term" value="P:rRNA processing"/>
    <property type="evidence" value="ECO:0007669"/>
    <property type="project" value="UniProtKB-KW"/>
</dbReference>
<keyword evidence="2" id="KW-0963">Cytoplasm</keyword>
<dbReference type="Pfam" id="PF10672">
    <property type="entry name" value="Methyltrans_SAM"/>
    <property type="match status" value="1"/>
</dbReference>
<comment type="caution">
    <text evidence="10">The sequence shown here is derived from an EMBL/GenBank/DDBJ whole genome shotgun (WGS) entry which is preliminary data.</text>
</comment>
<dbReference type="InterPro" id="IPR036974">
    <property type="entry name" value="PUA_sf"/>
</dbReference>
<proteinExistence type="inferred from homology"/>
<keyword evidence="11" id="KW-1185">Reference proteome</keyword>
<evidence type="ECO:0000313" key="11">
    <source>
        <dbReference type="Proteomes" id="UP000256774"/>
    </source>
</evidence>
<dbReference type="InterPro" id="IPR029063">
    <property type="entry name" value="SAM-dependent_MTases_sf"/>
</dbReference>
<evidence type="ECO:0000256" key="7">
    <source>
        <dbReference type="ARBA" id="ARBA00038091"/>
    </source>
</evidence>
<dbReference type="GO" id="GO:0003723">
    <property type="term" value="F:RNA binding"/>
    <property type="evidence" value="ECO:0007669"/>
    <property type="project" value="InterPro"/>
</dbReference>
<name>A0A3E0H8C8_9GAMM</name>
<dbReference type="EMBL" id="QUNR01000001">
    <property type="protein sequence ID" value="REH39985.1"/>
    <property type="molecule type" value="Genomic_DNA"/>
</dbReference>
<dbReference type="GO" id="GO:0008168">
    <property type="term" value="F:methyltransferase activity"/>
    <property type="evidence" value="ECO:0007669"/>
    <property type="project" value="UniProtKB-KW"/>
</dbReference>
<evidence type="ECO:0000259" key="8">
    <source>
        <dbReference type="Pfam" id="PF10672"/>
    </source>
</evidence>
<accession>A0A3E0H8C8</accession>
<dbReference type="PANTHER" id="PTHR42873:SF1">
    <property type="entry name" value="S-ADENOSYLMETHIONINE-DEPENDENT METHYLTRANSFERASE DOMAIN-CONTAINING PROTEIN"/>
    <property type="match status" value="1"/>
</dbReference>
<protein>
    <submittedName>
        <fullName evidence="10">SAM-dependent methyltransferase</fullName>
    </submittedName>
</protein>
<evidence type="ECO:0000256" key="6">
    <source>
        <dbReference type="ARBA" id="ARBA00022691"/>
    </source>
</evidence>
<evidence type="ECO:0000259" key="9">
    <source>
        <dbReference type="Pfam" id="PF17785"/>
    </source>
</evidence>
<dbReference type="RefSeq" id="WP_116207065.1">
    <property type="nucleotide sequence ID" value="NZ_QUNR01000001.1"/>
</dbReference>
<dbReference type="CDD" id="cd21153">
    <property type="entry name" value="PUA_RlmI"/>
    <property type="match status" value="1"/>
</dbReference>
<dbReference type="SUPFAM" id="SSF88697">
    <property type="entry name" value="PUA domain-like"/>
    <property type="match status" value="1"/>
</dbReference>
<reference evidence="10 11" key="1">
    <citation type="submission" date="2018-08" db="EMBL/GenBank/DDBJ databases">
        <title>Genomic Encyclopedia of Type Strains, Phase IV (KMG-IV): sequencing the most valuable type-strain genomes for metagenomic binning, comparative biology and taxonomic classification.</title>
        <authorList>
            <person name="Goeker M."/>
        </authorList>
    </citation>
    <scope>NUCLEOTIDE SEQUENCE [LARGE SCALE GENOMIC DNA]</scope>
    <source>
        <strain evidence="10 11">DSM 26022</strain>
    </source>
</reference>
<dbReference type="InterPro" id="IPR041532">
    <property type="entry name" value="RlmI-like_PUA"/>
</dbReference>
<dbReference type="OrthoDB" id="9805492at2"/>
<dbReference type="InterPro" id="IPR019614">
    <property type="entry name" value="SAM-dep_methyl-trfase"/>
</dbReference>
<sequence>MTDLPRLRLKINEERRLREGHVWIFSNEVDIAATPLKAMNAGDQVLVEDSKGKALGLAIVNPNALICGRLFNRDSAHPLSASLFVHRLQIAASLREQWFTEPYYRLVYGDSDGLPGVVIDRFADIFVVQLSNAGMERLKSALVDALVKVFKPSGVLFKNDGKMRAVEGLDSYVEVAYGEVPDRVALRENGVAFEALVRDGQKTGWFYDHRDARARLKGLVEGKRVLDVFSYLGGWGVQAAAFGASEVHCVDGSEKALDQLMRNAKLNGVESRVQTLQGDAFDALTALKQDGERFDVVVLDPPAFITRRKDHKAGLQAYRRINELGMRLLNRDGLLVSASCSMHLGRHELVDVIRASSRHIDRQAQIVHHGHQGADHPIHPAIPETEYLKAVFARVLPI</sequence>
<dbReference type="AlphaFoldDB" id="A0A3E0H8C8"/>
<evidence type="ECO:0000256" key="1">
    <source>
        <dbReference type="ARBA" id="ARBA00004496"/>
    </source>
</evidence>
<dbReference type="Gene3D" id="3.40.50.150">
    <property type="entry name" value="Vaccinia Virus protein VP39"/>
    <property type="match status" value="1"/>
</dbReference>
<dbReference type="Proteomes" id="UP000256774">
    <property type="component" value="Unassembled WGS sequence"/>
</dbReference>
<organism evidence="10 11">
    <name type="scientific">Paraperlucidibaca baekdonensis</name>
    <dbReference type="NCBI Taxonomy" id="748120"/>
    <lineage>
        <taxon>Bacteria</taxon>
        <taxon>Pseudomonadati</taxon>
        <taxon>Pseudomonadota</taxon>
        <taxon>Gammaproteobacteria</taxon>
        <taxon>Moraxellales</taxon>
        <taxon>Moraxellaceae</taxon>
        <taxon>Paraperlucidibaca</taxon>
    </lineage>
</organism>
<evidence type="ECO:0000256" key="2">
    <source>
        <dbReference type="ARBA" id="ARBA00022490"/>
    </source>
</evidence>
<dbReference type="CDD" id="cd11572">
    <property type="entry name" value="RlmI_M_like"/>
    <property type="match status" value="1"/>
</dbReference>
<feature type="domain" description="RlmI-like PUA" evidence="9">
    <location>
        <begin position="7"/>
        <end position="73"/>
    </location>
</feature>
<dbReference type="Gene3D" id="2.30.130.10">
    <property type="entry name" value="PUA domain"/>
    <property type="match status" value="1"/>
</dbReference>
<gene>
    <name evidence="10" type="ORF">DFR26_0181</name>
</gene>
<dbReference type="CDD" id="cd02440">
    <property type="entry name" value="AdoMet_MTases"/>
    <property type="match status" value="1"/>
</dbReference>
<evidence type="ECO:0000256" key="3">
    <source>
        <dbReference type="ARBA" id="ARBA00022552"/>
    </source>
</evidence>
<dbReference type="GO" id="GO:0005737">
    <property type="term" value="C:cytoplasm"/>
    <property type="evidence" value="ECO:0007669"/>
    <property type="project" value="UniProtKB-SubCell"/>
</dbReference>
<dbReference type="PROSITE" id="PS50890">
    <property type="entry name" value="PUA"/>
    <property type="match status" value="1"/>
</dbReference>
<keyword evidence="6" id="KW-0949">S-adenosyl-L-methionine</keyword>
<evidence type="ECO:0000256" key="5">
    <source>
        <dbReference type="ARBA" id="ARBA00022679"/>
    </source>
</evidence>
<evidence type="ECO:0000256" key="4">
    <source>
        <dbReference type="ARBA" id="ARBA00022603"/>
    </source>
</evidence>
<dbReference type="Pfam" id="PF17785">
    <property type="entry name" value="PUA_3"/>
    <property type="match status" value="1"/>
</dbReference>
<comment type="similarity">
    <text evidence="7">Belongs to the methyltransferase superfamily. RlmI family.</text>
</comment>
<dbReference type="InterPro" id="IPR015947">
    <property type="entry name" value="PUA-like_sf"/>
</dbReference>
<dbReference type="GO" id="GO:0032259">
    <property type="term" value="P:methylation"/>
    <property type="evidence" value="ECO:0007669"/>
    <property type="project" value="UniProtKB-KW"/>
</dbReference>
<keyword evidence="3" id="KW-0698">rRNA processing</keyword>
<keyword evidence="5 10" id="KW-0808">Transferase</keyword>
<keyword evidence="4 10" id="KW-0489">Methyltransferase</keyword>